<protein>
    <submittedName>
        <fullName evidence="2">Uncharacterized protein</fullName>
    </submittedName>
</protein>
<sequence length="147" mass="15308">MSISASTAARQSAQSADGQPSLVEDFSYPGADKILADRGIKLISGDGHLLLVDCVNVATLIEVHASSLTDHSNDPGHYCFKVNGASGDLKLELTDAYQVKGDSHNVQAKVSVDGQSSTVNVDKNRWTGIGVGADSHAATLLELKASS</sequence>
<dbReference type="AlphaFoldDB" id="A0A7W9KE19"/>
<dbReference type="Proteomes" id="UP000585638">
    <property type="component" value="Unassembled WGS sequence"/>
</dbReference>
<dbReference type="RefSeq" id="WP_184860383.1">
    <property type="nucleotide sequence ID" value="NZ_BAAAWY010000046.1"/>
</dbReference>
<evidence type="ECO:0000256" key="1">
    <source>
        <dbReference type="SAM" id="MobiDB-lite"/>
    </source>
</evidence>
<proteinExistence type="predicted"/>
<organism evidence="2 3">
    <name type="scientific">Kutzneria kofuensis</name>
    <dbReference type="NCBI Taxonomy" id="103725"/>
    <lineage>
        <taxon>Bacteria</taxon>
        <taxon>Bacillati</taxon>
        <taxon>Actinomycetota</taxon>
        <taxon>Actinomycetes</taxon>
        <taxon>Pseudonocardiales</taxon>
        <taxon>Pseudonocardiaceae</taxon>
        <taxon>Kutzneria</taxon>
    </lineage>
</organism>
<evidence type="ECO:0000313" key="3">
    <source>
        <dbReference type="Proteomes" id="UP000585638"/>
    </source>
</evidence>
<gene>
    <name evidence="2" type="ORF">BJ998_001936</name>
</gene>
<keyword evidence="3" id="KW-1185">Reference proteome</keyword>
<dbReference type="EMBL" id="JACHIR010000001">
    <property type="protein sequence ID" value="MBB5890740.1"/>
    <property type="molecule type" value="Genomic_DNA"/>
</dbReference>
<accession>A0A7W9KE19</accession>
<comment type="caution">
    <text evidence="2">The sequence shown here is derived from an EMBL/GenBank/DDBJ whole genome shotgun (WGS) entry which is preliminary data.</text>
</comment>
<feature type="region of interest" description="Disordered" evidence="1">
    <location>
        <begin position="1"/>
        <end position="22"/>
    </location>
</feature>
<evidence type="ECO:0000313" key="2">
    <source>
        <dbReference type="EMBL" id="MBB5890740.1"/>
    </source>
</evidence>
<feature type="compositionally biased region" description="Low complexity" evidence="1">
    <location>
        <begin position="1"/>
        <end position="16"/>
    </location>
</feature>
<reference evidence="2 3" key="1">
    <citation type="submission" date="2020-08" db="EMBL/GenBank/DDBJ databases">
        <title>Sequencing the genomes of 1000 actinobacteria strains.</title>
        <authorList>
            <person name="Klenk H.-P."/>
        </authorList>
    </citation>
    <scope>NUCLEOTIDE SEQUENCE [LARGE SCALE GENOMIC DNA]</scope>
    <source>
        <strain evidence="2 3">DSM 43851</strain>
    </source>
</reference>
<name>A0A7W9KE19_9PSEU</name>